<evidence type="ECO:0000256" key="13">
    <source>
        <dbReference type="NCBIfam" id="TIGR00437"/>
    </source>
</evidence>
<organism evidence="18 19">
    <name type="scientific">Caproicibacter fermentans</name>
    <dbReference type="NCBI Taxonomy" id="2576756"/>
    <lineage>
        <taxon>Bacteria</taxon>
        <taxon>Bacillati</taxon>
        <taxon>Bacillota</taxon>
        <taxon>Clostridia</taxon>
        <taxon>Eubacteriales</taxon>
        <taxon>Acutalibacteraceae</taxon>
        <taxon>Caproicibacter</taxon>
    </lineage>
</organism>
<dbReference type="InterPro" id="IPR030389">
    <property type="entry name" value="G_FEOB_dom"/>
</dbReference>
<keyword evidence="3 16" id="KW-0813">Transport</keyword>
<dbReference type="AlphaFoldDB" id="A0A6N8HX23"/>
<evidence type="ECO:0000256" key="16">
    <source>
        <dbReference type="RuleBase" id="RU362098"/>
    </source>
</evidence>
<keyword evidence="15" id="KW-0479">Metal-binding</keyword>
<dbReference type="Pfam" id="PF07670">
    <property type="entry name" value="Gate"/>
    <property type="match status" value="2"/>
</dbReference>
<feature type="binding site" evidence="15">
    <location>
        <position position="27"/>
    </location>
    <ligand>
        <name>Mg(2+)</name>
        <dbReference type="ChEBI" id="CHEBI:18420"/>
        <label>2</label>
    </ligand>
</feature>
<dbReference type="CDD" id="cd01879">
    <property type="entry name" value="FeoB"/>
    <property type="match status" value="1"/>
</dbReference>
<evidence type="ECO:0000256" key="12">
    <source>
        <dbReference type="ARBA" id="ARBA00023136"/>
    </source>
</evidence>
<evidence type="ECO:0000256" key="5">
    <source>
        <dbReference type="ARBA" id="ARBA00022496"/>
    </source>
</evidence>
<sequence>MKQQIWKTVPVYALAGNPNCGKTTLFNRLTGSSATVGNWPGVTVEKKSGFARWNGGKARIVDLPGVYSLIPYTPEEALAGDFLHREKPDLILNVIDATCLERGLYLTTQLLELGIPVVAVLSMTDALNRRGGKVNCRLLSVLLGIPVVPVCATHGIGIDTLLQTAFAALGEPRTPLRLADDAAGGGDPDLDAAQARYRYIHTIASRAVTGGESTHTVTERIDRIATNRYCSIPLFLLIVLAIFALTFGSVGNAMISAMELLIHSAACALNAFLSARGASVWIKSLILDGVLAGVGAVLKFLPQIVLLFLLLSFLEDSGYMARAAFIMDAPMRKIGLSGRSFVPLLMGFGCTVPAVMGTRILESEKDRRLTVLITPFLSCSAKMPVYTLFLGVFFAQRQPLAMFLIYLLGVLMGLFSAVFLKSTVLRGEPAPFLMELPDYRLPTLDNIRKHVGRRVRDFLQRAGTTVFFATVLIWLLQSLSTEFHMTADSSRSLLSAAGQAVAPIFTLCGFGGWRQTVALLTGLVAKEAIVGAYGVLCAGNPAAGLRELFSPVSACSYLIFILLYTPCSAALAAIRRETGLRFALFSAVYQFATAWYVSALFYQLSLLFQRLFS</sequence>
<feature type="transmembrane region" description="Helical" evidence="16">
    <location>
        <begin position="229"/>
        <end position="247"/>
    </location>
</feature>
<dbReference type="NCBIfam" id="TIGR00437">
    <property type="entry name" value="feoB"/>
    <property type="match status" value="1"/>
</dbReference>
<keyword evidence="15" id="KW-0460">Magnesium</keyword>
<protein>
    <recommendedName>
        <fullName evidence="13 16">Ferrous iron transport protein B</fullName>
    </recommendedName>
</protein>
<dbReference type="SUPFAM" id="SSF52540">
    <property type="entry name" value="P-loop containing nucleoside triphosphate hydrolases"/>
    <property type="match status" value="1"/>
</dbReference>
<feature type="transmembrane region" description="Helical" evidence="16">
    <location>
        <begin position="458"/>
        <end position="480"/>
    </location>
</feature>
<keyword evidence="6 16" id="KW-0812">Transmembrane</keyword>
<dbReference type="OrthoDB" id="9809127at2"/>
<feature type="binding site" evidence="14">
    <location>
        <begin position="16"/>
        <end position="23"/>
    </location>
    <ligand>
        <name>GTP</name>
        <dbReference type="ChEBI" id="CHEBI:37565"/>
        <label>1</label>
    </ligand>
</feature>
<evidence type="ECO:0000313" key="18">
    <source>
        <dbReference type="EMBL" id="MVB10391.1"/>
    </source>
</evidence>
<feature type="transmembrane region" description="Helical" evidence="16">
    <location>
        <begin position="400"/>
        <end position="420"/>
    </location>
</feature>
<feature type="transmembrane region" description="Helical" evidence="16">
    <location>
        <begin position="285"/>
        <end position="314"/>
    </location>
</feature>
<keyword evidence="8 16" id="KW-1133">Transmembrane helix</keyword>
<evidence type="ECO:0000256" key="3">
    <source>
        <dbReference type="ARBA" id="ARBA00022448"/>
    </source>
</evidence>
<evidence type="ECO:0000259" key="17">
    <source>
        <dbReference type="PROSITE" id="PS51711"/>
    </source>
</evidence>
<dbReference type="EMBL" id="VWXL01000027">
    <property type="protein sequence ID" value="MVB10391.1"/>
    <property type="molecule type" value="Genomic_DNA"/>
</dbReference>
<keyword evidence="10" id="KW-0406">Ion transport</keyword>
<feature type="transmembrane region" description="Helical" evidence="16">
    <location>
        <begin position="583"/>
        <end position="604"/>
    </location>
</feature>
<gene>
    <name evidence="18" type="primary">feoB_3</name>
    <name evidence="18" type="ORF">CAFE_10790</name>
</gene>
<comment type="subcellular location">
    <subcellularLocation>
        <location evidence="2 16">Cell membrane</location>
        <topology evidence="2 16">Multi-pass membrane protein</topology>
    </subcellularLocation>
</comment>
<evidence type="ECO:0000256" key="14">
    <source>
        <dbReference type="PIRSR" id="PIRSR603373-1"/>
    </source>
</evidence>
<dbReference type="PROSITE" id="PS51711">
    <property type="entry name" value="G_FEOB"/>
    <property type="match status" value="1"/>
</dbReference>
<comment type="similarity">
    <text evidence="16">Belongs to the TRAFAC class TrmE-Era-EngA-EngB-Septin-like GTPase superfamily. FeoB GTPase (TC 9.A.8) family.</text>
</comment>
<keyword evidence="11 14" id="KW-0342">GTP-binding</keyword>
<comment type="caution">
    <text evidence="18">The sequence shown here is derived from an EMBL/GenBank/DDBJ whole genome shotgun (WGS) entry which is preliminary data.</text>
</comment>
<evidence type="ECO:0000256" key="7">
    <source>
        <dbReference type="ARBA" id="ARBA00022741"/>
    </source>
</evidence>
<feature type="transmembrane region" description="Helical" evidence="16">
    <location>
        <begin position="334"/>
        <end position="357"/>
    </location>
</feature>
<evidence type="ECO:0000256" key="9">
    <source>
        <dbReference type="ARBA" id="ARBA00023004"/>
    </source>
</evidence>
<feature type="binding site" evidence="15">
    <location>
        <position position="30"/>
    </location>
    <ligand>
        <name>Mg(2+)</name>
        <dbReference type="ChEBI" id="CHEBI:18420"/>
        <label>2</label>
    </ligand>
</feature>
<dbReference type="Gene3D" id="3.40.50.300">
    <property type="entry name" value="P-loop containing nucleotide triphosphate hydrolases"/>
    <property type="match status" value="1"/>
</dbReference>
<keyword evidence="5 16" id="KW-0410">Iron transport</keyword>
<name>A0A6N8HX23_9FIRM</name>
<keyword evidence="9 16" id="KW-0408">Iron</keyword>
<evidence type="ECO:0000256" key="8">
    <source>
        <dbReference type="ARBA" id="ARBA00022989"/>
    </source>
</evidence>
<dbReference type="GO" id="GO:0046872">
    <property type="term" value="F:metal ion binding"/>
    <property type="evidence" value="ECO:0007669"/>
    <property type="project" value="UniProtKB-KW"/>
</dbReference>
<evidence type="ECO:0000256" key="2">
    <source>
        <dbReference type="ARBA" id="ARBA00004651"/>
    </source>
</evidence>
<evidence type="ECO:0000256" key="10">
    <source>
        <dbReference type="ARBA" id="ARBA00023065"/>
    </source>
</evidence>
<dbReference type="InterPro" id="IPR011642">
    <property type="entry name" value="Gate_dom"/>
</dbReference>
<feature type="transmembrane region" description="Helical" evidence="16">
    <location>
        <begin position="492"/>
        <end position="510"/>
    </location>
</feature>
<feature type="transmembrane region" description="Helical" evidence="16">
    <location>
        <begin position="369"/>
        <end position="394"/>
    </location>
</feature>
<feature type="binding site" evidence="14">
    <location>
        <begin position="62"/>
        <end position="65"/>
    </location>
    <ligand>
        <name>GTP</name>
        <dbReference type="ChEBI" id="CHEBI:37565"/>
        <label>1</label>
    </ligand>
</feature>
<dbReference type="RefSeq" id="WP_156990025.1">
    <property type="nucleotide sequence ID" value="NZ_VWXL01000027.1"/>
</dbReference>
<dbReference type="GO" id="GO:0005886">
    <property type="term" value="C:plasma membrane"/>
    <property type="evidence" value="ECO:0007669"/>
    <property type="project" value="UniProtKB-SubCell"/>
</dbReference>
<comment type="function">
    <text evidence="1 16">Probable transporter of a GTP-driven Fe(2+) uptake system.</text>
</comment>
<keyword evidence="4" id="KW-1003">Cell membrane</keyword>
<accession>A0A6N8HX23</accession>
<keyword evidence="7 14" id="KW-0547">Nucleotide-binding</keyword>
<keyword evidence="12 16" id="KW-0472">Membrane</keyword>
<dbReference type="InterPro" id="IPR003373">
    <property type="entry name" value="Fe2_transport_prot-B"/>
</dbReference>
<feature type="binding site" evidence="15">
    <location>
        <position position="31"/>
    </location>
    <ligand>
        <name>Mg(2+)</name>
        <dbReference type="ChEBI" id="CHEBI:18420"/>
        <label>2</label>
    </ligand>
</feature>
<dbReference type="PANTHER" id="PTHR43185">
    <property type="entry name" value="FERROUS IRON TRANSPORT PROTEIN B"/>
    <property type="match status" value="1"/>
</dbReference>
<reference evidence="18 19" key="1">
    <citation type="submission" date="2019-09" db="EMBL/GenBank/DDBJ databases">
        <title>Genome sequence of Clostridium sp. EA1.</title>
        <authorList>
            <person name="Poehlein A."/>
            <person name="Bengelsdorf F.R."/>
            <person name="Daniel R."/>
        </authorList>
    </citation>
    <scope>NUCLEOTIDE SEQUENCE [LARGE SCALE GENOMIC DNA]</scope>
    <source>
        <strain evidence="18 19">EA1</strain>
    </source>
</reference>
<evidence type="ECO:0000256" key="1">
    <source>
        <dbReference type="ARBA" id="ARBA00003926"/>
    </source>
</evidence>
<dbReference type="Proteomes" id="UP000469440">
    <property type="component" value="Unassembled WGS sequence"/>
</dbReference>
<dbReference type="InterPro" id="IPR027417">
    <property type="entry name" value="P-loop_NTPase"/>
</dbReference>
<evidence type="ECO:0000256" key="6">
    <source>
        <dbReference type="ARBA" id="ARBA00022692"/>
    </source>
</evidence>
<dbReference type="InterPro" id="IPR050860">
    <property type="entry name" value="FeoB_GTPase"/>
</dbReference>
<feature type="transmembrane region" description="Helical" evidence="16">
    <location>
        <begin position="548"/>
        <end position="571"/>
    </location>
</feature>
<feature type="domain" description="FeoB-type G" evidence="17">
    <location>
        <begin position="9"/>
        <end position="171"/>
    </location>
</feature>
<dbReference type="Pfam" id="PF07664">
    <property type="entry name" value="FeoB_C"/>
    <property type="match status" value="1"/>
</dbReference>
<evidence type="ECO:0000313" key="19">
    <source>
        <dbReference type="Proteomes" id="UP000469440"/>
    </source>
</evidence>
<feature type="binding site" evidence="14">
    <location>
        <begin position="41"/>
        <end position="45"/>
    </location>
    <ligand>
        <name>GTP</name>
        <dbReference type="ChEBI" id="CHEBI:37565"/>
        <label>1</label>
    </ligand>
</feature>
<dbReference type="PANTHER" id="PTHR43185:SF1">
    <property type="entry name" value="FE(2+) TRANSPORTER FEOB"/>
    <property type="match status" value="1"/>
</dbReference>
<dbReference type="InterPro" id="IPR011640">
    <property type="entry name" value="Fe2_transport_prot_B_C"/>
</dbReference>
<evidence type="ECO:0000256" key="15">
    <source>
        <dbReference type="PIRSR" id="PIRSR603373-2"/>
    </source>
</evidence>
<dbReference type="Pfam" id="PF02421">
    <property type="entry name" value="FeoB_N"/>
    <property type="match status" value="1"/>
</dbReference>
<dbReference type="GO" id="GO:0005525">
    <property type="term" value="F:GTP binding"/>
    <property type="evidence" value="ECO:0007669"/>
    <property type="project" value="UniProtKB-KW"/>
</dbReference>
<keyword evidence="19" id="KW-1185">Reference proteome</keyword>
<dbReference type="GO" id="GO:0015093">
    <property type="term" value="F:ferrous iron transmembrane transporter activity"/>
    <property type="evidence" value="ECO:0007669"/>
    <property type="project" value="UniProtKB-UniRule"/>
</dbReference>
<evidence type="ECO:0000256" key="4">
    <source>
        <dbReference type="ARBA" id="ARBA00022475"/>
    </source>
</evidence>
<feature type="transmembrane region" description="Helical" evidence="16">
    <location>
        <begin position="253"/>
        <end position="273"/>
    </location>
</feature>
<proteinExistence type="inferred from homology"/>
<evidence type="ECO:0000256" key="11">
    <source>
        <dbReference type="ARBA" id="ARBA00023134"/>
    </source>
</evidence>